<organism evidence="3 4">
    <name type="scientific">Ruegeria denitrificans</name>
    <dbReference type="NCBI Taxonomy" id="1715692"/>
    <lineage>
        <taxon>Bacteria</taxon>
        <taxon>Pseudomonadati</taxon>
        <taxon>Pseudomonadota</taxon>
        <taxon>Alphaproteobacteria</taxon>
        <taxon>Rhodobacterales</taxon>
        <taxon>Roseobacteraceae</taxon>
        <taxon>Ruegeria</taxon>
    </lineage>
</organism>
<dbReference type="PANTHER" id="PTHR43135:SF3">
    <property type="entry name" value="ALPHA-D-RIBOSE 1-METHYLPHOSPHONATE 5-TRIPHOSPHATE DIPHOSPHATASE"/>
    <property type="match status" value="1"/>
</dbReference>
<dbReference type="CDD" id="cd01299">
    <property type="entry name" value="Met_dep_hydrolase_A"/>
    <property type="match status" value="1"/>
</dbReference>
<keyword evidence="3" id="KW-0378">Hydrolase</keyword>
<dbReference type="PANTHER" id="PTHR43135">
    <property type="entry name" value="ALPHA-D-RIBOSE 1-METHYLPHOSPHONATE 5-TRIPHOSPHATE DIPHOSPHATASE"/>
    <property type="match status" value="1"/>
</dbReference>
<dbReference type="InterPro" id="IPR032466">
    <property type="entry name" value="Metal_Hydrolase"/>
</dbReference>
<evidence type="ECO:0000313" key="3">
    <source>
        <dbReference type="EMBL" id="CUK17385.1"/>
    </source>
</evidence>
<dbReference type="RefSeq" id="WP_058283731.1">
    <property type="nucleotide sequence ID" value="NZ_CYUD01000017.1"/>
</dbReference>
<keyword evidence="4" id="KW-1185">Reference proteome</keyword>
<accession>A0A0P1IS97</accession>
<reference evidence="4" key="1">
    <citation type="submission" date="2015-09" db="EMBL/GenBank/DDBJ databases">
        <authorList>
            <person name="Rodrigo-Torres L."/>
            <person name="Arahal D.R."/>
        </authorList>
    </citation>
    <scope>NUCLEOTIDE SEQUENCE [LARGE SCALE GENOMIC DNA]</scope>
    <source>
        <strain evidence="4">CECT 5091</strain>
    </source>
</reference>
<dbReference type="SUPFAM" id="SSF51556">
    <property type="entry name" value="Metallo-dependent hydrolases"/>
    <property type="match status" value="1"/>
</dbReference>
<name>A0A0P1IS97_9RHOB</name>
<dbReference type="AlphaFoldDB" id="A0A0P1IS97"/>
<dbReference type="Gene3D" id="3.20.20.140">
    <property type="entry name" value="Metal-dependent hydrolases"/>
    <property type="match status" value="1"/>
</dbReference>
<dbReference type="STRING" id="1715692.RUE5091_04113"/>
<protein>
    <submittedName>
        <fullName evidence="3">Putative chlorohydrolase/aminohydrolase</fullName>
    </submittedName>
</protein>
<dbReference type="Gene3D" id="2.30.40.10">
    <property type="entry name" value="Urease, subunit C, domain 1"/>
    <property type="match status" value="1"/>
</dbReference>
<feature type="signal peptide" evidence="1">
    <location>
        <begin position="1"/>
        <end position="22"/>
    </location>
</feature>
<feature type="domain" description="Amidohydrolase-related" evidence="2">
    <location>
        <begin position="83"/>
        <end position="299"/>
    </location>
</feature>
<evidence type="ECO:0000313" key="4">
    <source>
        <dbReference type="Proteomes" id="UP000051260"/>
    </source>
</evidence>
<dbReference type="EMBL" id="CYUD01000017">
    <property type="protein sequence ID" value="CUK17385.1"/>
    <property type="molecule type" value="Genomic_DNA"/>
</dbReference>
<dbReference type="InterPro" id="IPR057744">
    <property type="entry name" value="OTAase-like"/>
</dbReference>
<dbReference type="SUPFAM" id="SSF51338">
    <property type="entry name" value="Composite domain of metallo-dependent hydrolases"/>
    <property type="match status" value="1"/>
</dbReference>
<gene>
    <name evidence="3" type="ORF">RUE5091_04113</name>
</gene>
<dbReference type="Pfam" id="PF01979">
    <property type="entry name" value="Amidohydro_1"/>
    <property type="match status" value="1"/>
</dbReference>
<proteinExistence type="predicted"/>
<keyword evidence="1" id="KW-0732">Signal</keyword>
<dbReference type="GO" id="GO:0016810">
    <property type="term" value="F:hydrolase activity, acting on carbon-nitrogen (but not peptide) bonds"/>
    <property type="evidence" value="ECO:0007669"/>
    <property type="project" value="InterPro"/>
</dbReference>
<feature type="chain" id="PRO_5006065558" evidence="1">
    <location>
        <begin position="23"/>
        <end position="466"/>
    </location>
</feature>
<sequence length="466" mass="50846">MKILRNLLATLAISFAAVAGHAQQGATPDAPFTLFTNVHIFDGINEERIENASVLVEGNIIKEISSDAIDAPDAVVIDGDGRTLMPGLVENHVHFNLVNTMTTLNDGQSARWDEIGLMITANARDFLMDGYTTVRDACGSSDAVRHAIDRGDIIGPRFYASGACISPTSGHGDWRAPSGRYLGAPETSLEKKGVITLANNPDEVREAVRENLSNGATQIKLFAGGGVSSVLDPLWSHAYTQEELEAAVEAAEFFDTYVTVHAYTDRSINAALDAGVKGIEHGQMAQEETVKRMAEMGTYWALNTAGLTPDLLKVPNYASGPVREKVEYFFQESKNLVEYVKKYKPKIVHNVDSVLLSKQAARAHRDFEKYYFASLFGNHAMLVSATSTAGELAQITNRRNPYPGKFGVIEEGAYADILIVDGNPLEDITVIGGNEKWFDAEPRGEGIETIRVIMKDGIIYKNTLEN</sequence>
<evidence type="ECO:0000259" key="2">
    <source>
        <dbReference type="Pfam" id="PF01979"/>
    </source>
</evidence>
<evidence type="ECO:0000256" key="1">
    <source>
        <dbReference type="SAM" id="SignalP"/>
    </source>
</evidence>
<dbReference type="InterPro" id="IPR051781">
    <property type="entry name" value="Metallo-dep_Hydrolase"/>
</dbReference>
<dbReference type="InterPro" id="IPR011059">
    <property type="entry name" value="Metal-dep_hydrolase_composite"/>
</dbReference>
<dbReference type="InterPro" id="IPR006680">
    <property type="entry name" value="Amidohydro-rel"/>
</dbReference>
<dbReference type="Proteomes" id="UP000051260">
    <property type="component" value="Unassembled WGS sequence"/>
</dbReference>